<name>A0A8X8KEN6_ACIGI</name>
<reference evidence="2" key="1">
    <citation type="submission" date="2021-07" db="EMBL/GenBank/DDBJ databases">
        <authorList>
            <person name="Fernandez M."/>
            <person name="Pereira P."/>
            <person name="Torres Tejerizo G.A."/>
            <person name="Gonzalez P."/>
            <person name="Agostini E."/>
        </authorList>
    </citation>
    <scope>NUCLEOTIDE SEQUENCE</scope>
    <source>
        <strain evidence="2">SFC 500-1A</strain>
    </source>
</reference>
<sequence>MLIRLCYASTRNELANDLIEDLNAILNTARDFNGKNKIFGVLYYANNHFFQCLEGEKSIVQALFQSIKNDARHNSIFEFEIMDIDKISFKNWSMKYVQKCSKVDLFFNQLGYDSFTPAALNDVHLNSLLNELLKEKQTRVRKKVGLNQRGISSFL</sequence>
<dbReference type="SUPFAM" id="SSF54975">
    <property type="entry name" value="Acylphosphatase/BLUF domain-like"/>
    <property type="match status" value="1"/>
</dbReference>
<evidence type="ECO:0000259" key="1">
    <source>
        <dbReference type="PROSITE" id="PS50925"/>
    </source>
</evidence>
<accession>A0A8X8KEN6</accession>
<dbReference type="GO" id="GO:0071949">
    <property type="term" value="F:FAD binding"/>
    <property type="evidence" value="ECO:0007669"/>
    <property type="project" value="InterPro"/>
</dbReference>
<dbReference type="Pfam" id="PF04940">
    <property type="entry name" value="BLUF"/>
    <property type="match status" value="1"/>
</dbReference>
<dbReference type="Gene3D" id="3.30.70.100">
    <property type="match status" value="1"/>
</dbReference>
<dbReference type="Proteomes" id="UP000887320">
    <property type="component" value="Unassembled WGS sequence"/>
</dbReference>
<dbReference type="SMART" id="SM01034">
    <property type="entry name" value="BLUF"/>
    <property type="match status" value="1"/>
</dbReference>
<dbReference type="GO" id="GO:0009882">
    <property type="term" value="F:blue light photoreceptor activity"/>
    <property type="evidence" value="ECO:0007669"/>
    <property type="project" value="InterPro"/>
</dbReference>
<evidence type="ECO:0000313" key="2">
    <source>
        <dbReference type="EMBL" id="MCF0264101.1"/>
    </source>
</evidence>
<dbReference type="PROSITE" id="PS50925">
    <property type="entry name" value="BLUF"/>
    <property type="match status" value="1"/>
</dbReference>
<feature type="domain" description="BLUF" evidence="1">
    <location>
        <begin position="2"/>
        <end position="95"/>
    </location>
</feature>
<protein>
    <submittedName>
        <fullName evidence="2">BLUF domain-containing protein</fullName>
    </submittedName>
</protein>
<dbReference type="InterPro" id="IPR007024">
    <property type="entry name" value="BLUF_domain"/>
</dbReference>
<proteinExistence type="predicted"/>
<dbReference type="RefSeq" id="WP_234622996.1">
    <property type="nucleotide sequence ID" value="NZ_JAHWXT010000001.1"/>
</dbReference>
<evidence type="ECO:0000313" key="3">
    <source>
        <dbReference type="Proteomes" id="UP000887320"/>
    </source>
</evidence>
<dbReference type="EMBL" id="JAHWXT010000001">
    <property type="protein sequence ID" value="MCF0264101.1"/>
    <property type="molecule type" value="Genomic_DNA"/>
</dbReference>
<dbReference type="AlphaFoldDB" id="A0A8X8KEN6"/>
<comment type="caution">
    <text evidence="2">The sequence shown here is derived from an EMBL/GenBank/DDBJ whole genome shotgun (WGS) entry which is preliminary data.</text>
</comment>
<gene>
    <name evidence="2" type="ORF">KW868_06400</name>
</gene>
<dbReference type="InterPro" id="IPR036046">
    <property type="entry name" value="Acylphosphatase-like_dom_sf"/>
</dbReference>
<organism evidence="2 3">
    <name type="scientific">Acinetobacter guillouiae</name>
    <name type="common">Acinetobacter genomosp. 11</name>
    <dbReference type="NCBI Taxonomy" id="106649"/>
    <lineage>
        <taxon>Bacteria</taxon>
        <taxon>Pseudomonadati</taxon>
        <taxon>Pseudomonadota</taxon>
        <taxon>Gammaproteobacteria</taxon>
        <taxon>Moraxellales</taxon>
        <taxon>Moraxellaceae</taxon>
        <taxon>Acinetobacter</taxon>
    </lineage>
</organism>